<keyword evidence="3" id="KW-1185">Reference proteome</keyword>
<evidence type="ECO:0000313" key="3">
    <source>
        <dbReference type="Proteomes" id="UP000617402"/>
    </source>
</evidence>
<evidence type="ECO:0000313" key="2">
    <source>
        <dbReference type="EMBL" id="MBC9786240.1"/>
    </source>
</evidence>
<feature type="transmembrane region" description="Helical" evidence="1">
    <location>
        <begin position="79"/>
        <end position="98"/>
    </location>
</feature>
<reference evidence="2 3" key="1">
    <citation type="submission" date="2020-07" db="EMBL/GenBank/DDBJ databases">
        <title>Draft whole-genome sequence of Heliobacterium chlorum DSM 3682, type strain.</title>
        <authorList>
            <person name="Kyndt J.A."/>
            <person name="Meyer T.E."/>
            <person name="Imhoff J.F."/>
        </authorList>
    </citation>
    <scope>NUCLEOTIDE SEQUENCE [LARGE SCALE GENOMIC DNA]</scope>
    <source>
        <strain evidence="2 3">DSM 3682</strain>
    </source>
</reference>
<keyword evidence="1" id="KW-0812">Transmembrane</keyword>
<dbReference type="EMBL" id="JACVHF010000030">
    <property type="protein sequence ID" value="MBC9786240.1"/>
    <property type="molecule type" value="Genomic_DNA"/>
</dbReference>
<feature type="transmembrane region" description="Helical" evidence="1">
    <location>
        <begin position="161"/>
        <end position="183"/>
    </location>
</feature>
<dbReference type="Proteomes" id="UP000617402">
    <property type="component" value="Unassembled WGS sequence"/>
</dbReference>
<accession>A0ABR7T790</accession>
<protein>
    <submittedName>
        <fullName evidence="2">Uncharacterized protein</fullName>
    </submittedName>
</protein>
<gene>
    <name evidence="2" type="ORF">H1S01_17400</name>
</gene>
<dbReference type="RefSeq" id="WP_188041665.1">
    <property type="nucleotide sequence ID" value="NZ_JACVHF010000030.1"/>
</dbReference>
<keyword evidence="1" id="KW-0472">Membrane</keyword>
<proteinExistence type="predicted"/>
<comment type="caution">
    <text evidence="2">The sequence shown here is derived from an EMBL/GenBank/DDBJ whole genome shotgun (WGS) entry which is preliminary data.</text>
</comment>
<organism evidence="2 3">
    <name type="scientific">Heliobacterium chlorum</name>
    <dbReference type="NCBI Taxonomy" id="2698"/>
    <lineage>
        <taxon>Bacteria</taxon>
        <taxon>Bacillati</taxon>
        <taxon>Bacillota</taxon>
        <taxon>Clostridia</taxon>
        <taxon>Eubacteriales</taxon>
        <taxon>Heliobacteriaceae</taxon>
        <taxon>Heliobacterium</taxon>
    </lineage>
</organism>
<feature type="transmembrane region" description="Helical" evidence="1">
    <location>
        <begin position="17"/>
        <end position="38"/>
    </location>
</feature>
<name>A0ABR7T790_HELCL</name>
<keyword evidence="1" id="KW-1133">Transmembrane helix</keyword>
<feature type="transmembrane region" description="Helical" evidence="1">
    <location>
        <begin position="50"/>
        <end position="67"/>
    </location>
</feature>
<sequence>MDNEITQYNIIKQEDTIWYMFLSIILTALACVVIYTFSFRILPAFIEKSGLIDVKFVIGTIYSVLLLESNDSTTLRLISYGNTPLTVIIPLSLTFYFFTVREQKAASISLGSSIGYNKILYIFLIFSIFTLVYGFHLQSLSSQIQINNTTLSMSDSQYSRILIWLFISVISYITIVIAVIDLLRKLNTNWVIAHIIGKTSGRFVELTKTKSMSTRQYNSLHTSIEGIYQILHLCIEKNMDELYVNSIFRWNGIVRWWIRAQVDEVGQNCVDDKKEYYKQISSIYSAILKDHIALIMALHKSHKINYATTAIKNFFSFCPLTNRIHIHFLSSLYEFCLLMINVDINALRNVLEGMENLYKDSNLMIRVGILIIYKALLSKAIKSKDVKILSIVCYSMLSSIEKENEFYNDIEDELLQEIGESALIGAKDKKITDRDKQTNLYCVIYILFQSAVKSIELSHYECTGFLVKFLATNFDSTDLNLVLKEFIENKAVNNPYIQQRNYYNDINVDLYINSKIVSYFIDKLVVLLYAQQVYMIKDRVFLVKEIKEPIAKYYLNSKQLDYVIEKLECKEEKFGLLCLGELKDLLIRSDIFRLHELLSDRVKVMR</sequence>
<feature type="transmembrane region" description="Helical" evidence="1">
    <location>
        <begin position="119"/>
        <end position="141"/>
    </location>
</feature>
<evidence type="ECO:0000256" key="1">
    <source>
        <dbReference type="SAM" id="Phobius"/>
    </source>
</evidence>